<protein>
    <submittedName>
        <fullName evidence="3">Activator of Hsp90 ATPase 1 family protein</fullName>
    </submittedName>
</protein>
<dbReference type="AlphaFoldDB" id="M8DXV7"/>
<comment type="caution">
    <text evidence="3">The sequence shown here is derived from an EMBL/GenBank/DDBJ whole genome shotgun (WGS) entry which is preliminary data.</text>
</comment>
<dbReference type="EMBL" id="APBN01000006">
    <property type="protein sequence ID" value="EMT51856.1"/>
    <property type="molecule type" value="Genomic_DNA"/>
</dbReference>
<dbReference type="InterPro" id="IPR023393">
    <property type="entry name" value="START-like_dom_sf"/>
</dbReference>
<sequence length="155" mass="17191">MDKVIHKSVKLSCGPAQAFQFFTGSEHLASWLTNAAEVEPVAGGKYELFWAPDDRENDSTIGCKVLAIEENKLLVFEWKGTRQFASLMNEARPLTHVVVSFIPDGEGTNVQLVHNGWGSTEEWDAARGWFEQAWNMALAGLEKYASAQPVAKCCE</sequence>
<dbReference type="InterPro" id="IPR013538">
    <property type="entry name" value="ASHA1/2-like_C"/>
</dbReference>
<dbReference type="SUPFAM" id="SSF55961">
    <property type="entry name" value="Bet v1-like"/>
    <property type="match status" value="1"/>
</dbReference>
<organism evidence="3 4">
    <name type="scientific">Brevibacillus borstelensis AK1</name>
    <dbReference type="NCBI Taxonomy" id="1300222"/>
    <lineage>
        <taxon>Bacteria</taxon>
        <taxon>Bacillati</taxon>
        <taxon>Bacillota</taxon>
        <taxon>Bacilli</taxon>
        <taxon>Bacillales</taxon>
        <taxon>Paenibacillaceae</taxon>
        <taxon>Brevibacillus</taxon>
    </lineage>
</organism>
<dbReference type="RefSeq" id="WP_003389449.1">
    <property type="nucleotide sequence ID" value="NZ_APBN01000006.1"/>
</dbReference>
<evidence type="ECO:0000313" key="4">
    <source>
        <dbReference type="Proteomes" id="UP000012081"/>
    </source>
</evidence>
<proteinExistence type="inferred from homology"/>
<dbReference type="OrthoDB" id="2580049at2"/>
<dbReference type="GeneID" id="89501831"/>
<dbReference type="Proteomes" id="UP000012081">
    <property type="component" value="Unassembled WGS sequence"/>
</dbReference>
<dbReference type="Gene3D" id="3.30.530.20">
    <property type="match status" value="1"/>
</dbReference>
<evidence type="ECO:0000259" key="2">
    <source>
        <dbReference type="Pfam" id="PF08327"/>
    </source>
</evidence>
<reference evidence="3 4" key="1">
    <citation type="submission" date="2013-03" db="EMBL/GenBank/DDBJ databases">
        <title>Assembly of a new bacterial strain Brevibacillus borstelensis AK1.</title>
        <authorList>
            <person name="Rajan I."/>
            <person name="PoliReddy D."/>
            <person name="Sugumar T."/>
            <person name="Rathinam K."/>
            <person name="Alqarawi S."/>
            <person name="Khalil A.B."/>
            <person name="Sivakumar N."/>
        </authorList>
    </citation>
    <scope>NUCLEOTIDE SEQUENCE [LARGE SCALE GENOMIC DNA]</scope>
    <source>
        <strain evidence="3 4">AK1</strain>
    </source>
</reference>
<dbReference type="Pfam" id="PF08327">
    <property type="entry name" value="AHSA1"/>
    <property type="match status" value="1"/>
</dbReference>
<accession>M8DXV7</accession>
<name>M8DXV7_9BACL</name>
<dbReference type="STRING" id="1300222.I532_15976"/>
<gene>
    <name evidence="3" type="ORF">I532_15976</name>
</gene>
<keyword evidence="4" id="KW-1185">Reference proteome</keyword>
<comment type="similarity">
    <text evidence="1">Belongs to the AHA1 family.</text>
</comment>
<dbReference type="CDD" id="cd07814">
    <property type="entry name" value="SRPBCC_CalC_Aha1-like"/>
    <property type="match status" value="1"/>
</dbReference>
<evidence type="ECO:0000256" key="1">
    <source>
        <dbReference type="ARBA" id="ARBA00006817"/>
    </source>
</evidence>
<evidence type="ECO:0000313" key="3">
    <source>
        <dbReference type="EMBL" id="EMT51856.1"/>
    </source>
</evidence>
<feature type="domain" description="Activator of Hsp90 ATPase homologue 1/2-like C-terminal" evidence="2">
    <location>
        <begin position="15"/>
        <end position="145"/>
    </location>
</feature>
<dbReference type="PATRIC" id="fig|1300222.3.peg.3344"/>